<dbReference type="Proteomes" id="UP000236732">
    <property type="component" value="Unassembled WGS sequence"/>
</dbReference>
<evidence type="ECO:0000256" key="1">
    <source>
        <dbReference type="ARBA" id="ARBA00004651"/>
    </source>
</evidence>
<dbReference type="GO" id="GO:0022857">
    <property type="term" value="F:transmembrane transporter activity"/>
    <property type="evidence" value="ECO:0007669"/>
    <property type="project" value="InterPro"/>
</dbReference>
<dbReference type="Gene3D" id="1.20.1250.20">
    <property type="entry name" value="MFS general substrate transporter like domains"/>
    <property type="match status" value="1"/>
</dbReference>
<evidence type="ECO:0000256" key="5">
    <source>
        <dbReference type="ARBA" id="ARBA00023136"/>
    </source>
</evidence>
<feature type="transmembrane region" description="Helical" evidence="7">
    <location>
        <begin position="85"/>
        <end position="108"/>
    </location>
</feature>
<dbReference type="InterPro" id="IPR050189">
    <property type="entry name" value="MFS_Efflux_Transporters"/>
</dbReference>
<evidence type="ECO:0000256" key="7">
    <source>
        <dbReference type="SAM" id="Phobius"/>
    </source>
</evidence>
<dbReference type="Pfam" id="PF07690">
    <property type="entry name" value="MFS_1"/>
    <property type="match status" value="1"/>
</dbReference>
<keyword evidence="5 7" id="KW-0472">Membrane</keyword>
<accession>A0A1H6ES96</accession>
<evidence type="ECO:0000313" key="9">
    <source>
        <dbReference type="EMBL" id="SEG99825.1"/>
    </source>
</evidence>
<dbReference type="AlphaFoldDB" id="A0A1H6ES96"/>
<evidence type="ECO:0000256" key="3">
    <source>
        <dbReference type="ARBA" id="ARBA00022692"/>
    </source>
</evidence>
<dbReference type="PROSITE" id="PS50850">
    <property type="entry name" value="MFS"/>
    <property type="match status" value="1"/>
</dbReference>
<dbReference type="InterPro" id="IPR020846">
    <property type="entry name" value="MFS_dom"/>
</dbReference>
<keyword evidence="10" id="KW-1185">Reference proteome</keyword>
<feature type="transmembrane region" description="Helical" evidence="7">
    <location>
        <begin position="248"/>
        <end position="268"/>
    </location>
</feature>
<feature type="domain" description="Major facilitator superfamily (MFS) profile" evidence="8">
    <location>
        <begin position="19"/>
        <end position="386"/>
    </location>
</feature>
<keyword evidence="3 7" id="KW-0812">Transmembrane</keyword>
<feature type="transmembrane region" description="Helical" evidence="7">
    <location>
        <begin position="114"/>
        <end position="132"/>
    </location>
</feature>
<dbReference type="RefSeq" id="WP_200824510.1">
    <property type="nucleotide sequence ID" value="NZ_FNVT01000014.1"/>
</dbReference>
<feature type="transmembrane region" description="Helical" evidence="7">
    <location>
        <begin position="55"/>
        <end position="78"/>
    </location>
</feature>
<name>A0A1H6ES96_9ACTN</name>
<evidence type="ECO:0000259" key="8">
    <source>
        <dbReference type="PROSITE" id="PS50850"/>
    </source>
</evidence>
<organism evidence="9 10">
    <name type="scientific">Nonomuraea solani</name>
    <dbReference type="NCBI Taxonomy" id="1144553"/>
    <lineage>
        <taxon>Bacteria</taxon>
        <taxon>Bacillati</taxon>
        <taxon>Actinomycetota</taxon>
        <taxon>Actinomycetes</taxon>
        <taxon>Streptosporangiales</taxon>
        <taxon>Streptosporangiaceae</taxon>
        <taxon>Nonomuraea</taxon>
    </lineage>
</organism>
<dbReference type="PANTHER" id="PTHR43124:SF3">
    <property type="entry name" value="CHLORAMPHENICOL EFFLUX PUMP RV0191"/>
    <property type="match status" value="1"/>
</dbReference>
<feature type="region of interest" description="Disordered" evidence="6">
    <location>
        <begin position="388"/>
        <end position="407"/>
    </location>
</feature>
<evidence type="ECO:0000256" key="2">
    <source>
        <dbReference type="ARBA" id="ARBA00022475"/>
    </source>
</evidence>
<dbReference type="GO" id="GO:0005886">
    <property type="term" value="C:plasma membrane"/>
    <property type="evidence" value="ECO:0007669"/>
    <property type="project" value="UniProtKB-SubCell"/>
</dbReference>
<keyword evidence="2" id="KW-1003">Cell membrane</keyword>
<gene>
    <name evidence="9" type="ORF">SAMN05444920_114101</name>
</gene>
<dbReference type="EMBL" id="FNVT01000014">
    <property type="protein sequence ID" value="SEG99825.1"/>
    <property type="molecule type" value="Genomic_DNA"/>
</dbReference>
<dbReference type="InterPro" id="IPR011701">
    <property type="entry name" value="MFS"/>
</dbReference>
<feature type="transmembrane region" description="Helical" evidence="7">
    <location>
        <begin position="171"/>
        <end position="189"/>
    </location>
</feature>
<dbReference type="InterPro" id="IPR036259">
    <property type="entry name" value="MFS_trans_sf"/>
</dbReference>
<dbReference type="SUPFAM" id="SSF103473">
    <property type="entry name" value="MFS general substrate transporter"/>
    <property type="match status" value="1"/>
</dbReference>
<protein>
    <submittedName>
        <fullName evidence="9">Predicted arabinose efflux permease, MFS family</fullName>
    </submittedName>
</protein>
<sequence>MSDAVLASAAGVRRMPWPGLLALFTAAFTAVMTELLPAGLLPLMAGELDVPEGRVGFLVTAYAVASFLSAIPVTALLRGVARRRVLIGVLAGFAVLNGVTALSSSYALTFGVRVLAGVMGGVMWAMLVGYAARMVPPERRGRAIAIVSAGVTVALCAGIPAGAALASASGWRAVFVGLAVVAVVLIGWVRWQVPDFPGEAAGERVPLRRVVVLPGVRILLGMTALVLVGHQAMYTYLAPFVGGARTGAALLVFGLGTVAGIWAVGVVIDRRPRAALVVVLAVVAGALAVLGVLGGAADVSMVAVGLWGAAFGGVPTLLQTALVNVAGPGNADVATSLQTTVYNAGIAAGSLAGGLVLESAGAGALPWAALPLVAVALAVAASPRSRAWTGDRPVRAPRTTGETAGRR</sequence>
<dbReference type="PANTHER" id="PTHR43124">
    <property type="entry name" value="PURINE EFFLUX PUMP PBUE"/>
    <property type="match status" value="1"/>
</dbReference>
<reference evidence="9 10" key="1">
    <citation type="submission" date="2016-10" db="EMBL/GenBank/DDBJ databases">
        <authorList>
            <person name="de Groot N.N."/>
        </authorList>
    </citation>
    <scope>NUCLEOTIDE SEQUENCE [LARGE SCALE GENOMIC DNA]</scope>
    <source>
        <strain evidence="9 10">CGMCC 4.7037</strain>
    </source>
</reference>
<feature type="transmembrane region" description="Helical" evidence="7">
    <location>
        <begin position="364"/>
        <end position="382"/>
    </location>
</feature>
<feature type="transmembrane region" description="Helical" evidence="7">
    <location>
        <begin position="20"/>
        <end position="43"/>
    </location>
</feature>
<feature type="transmembrane region" description="Helical" evidence="7">
    <location>
        <begin position="144"/>
        <end position="165"/>
    </location>
</feature>
<keyword evidence="4 7" id="KW-1133">Transmembrane helix</keyword>
<evidence type="ECO:0000256" key="4">
    <source>
        <dbReference type="ARBA" id="ARBA00022989"/>
    </source>
</evidence>
<comment type="subcellular location">
    <subcellularLocation>
        <location evidence="1">Cell membrane</location>
        <topology evidence="1">Multi-pass membrane protein</topology>
    </subcellularLocation>
</comment>
<dbReference type="CDD" id="cd17324">
    <property type="entry name" value="MFS_NepI_like"/>
    <property type="match status" value="1"/>
</dbReference>
<proteinExistence type="predicted"/>
<feature type="transmembrane region" description="Helical" evidence="7">
    <location>
        <begin position="275"/>
        <end position="297"/>
    </location>
</feature>
<evidence type="ECO:0000256" key="6">
    <source>
        <dbReference type="SAM" id="MobiDB-lite"/>
    </source>
</evidence>
<evidence type="ECO:0000313" key="10">
    <source>
        <dbReference type="Proteomes" id="UP000236732"/>
    </source>
</evidence>
<feature type="transmembrane region" description="Helical" evidence="7">
    <location>
        <begin position="210"/>
        <end position="228"/>
    </location>
</feature>